<comment type="caution">
    <text evidence="2">The sequence shown here is derived from an EMBL/GenBank/DDBJ whole genome shotgun (WGS) entry which is preliminary data.</text>
</comment>
<name>A0A494X1Y6_9BURK</name>
<dbReference type="RefSeq" id="WP_121091295.1">
    <property type="nucleotide sequence ID" value="NZ_RBZU01000019.1"/>
</dbReference>
<dbReference type="InterPro" id="IPR006186">
    <property type="entry name" value="Ser/Thr-sp_prot-phosphatase"/>
</dbReference>
<dbReference type="InterPro" id="IPR029052">
    <property type="entry name" value="Metallo-depent_PP-like"/>
</dbReference>
<dbReference type="Pfam" id="PF00149">
    <property type="entry name" value="Metallophos"/>
    <property type="match status" value="1"/>
</dbReference>
<dbReference type="Gene3D" id="3.60.21.10">
    <property type="match status" value="1"/>
</dbReference>
<gene>
    <name evidence="2" type="ORF">D7S86_27390</name>
</gene>
<dbReference type="GO" id="GO:0016791">
    <property type="term" value="F:phosphatase activity"/>
    <property type="evidence" value="ECO:0007669"/>
    <property type="project" value="TreeGrafter"/>
</dbReference>
<feature type="domain" description="Serine/threonine specific protein phosphatases" evidence="1">
    <location>
        <begin position="70"/>
        <end position="75"/>
    </location>
</feature>
<dbReference type="PROSITE" id="PS00125">
    <property type="entry name" value="SER_THR_PHOSPHATASE"/>
    <property type="match status" value="1"/>
</dbReference>
<evidence type="ECO:0000313" key="3">
    <source>
        <dbReference type="Proteomes" id="UP000270342"/>
    </source>
</evidence>
<dbReference type="SUPFAM" id="SSF56300">
    <property type="entry name" value="Metallo-dependent phosphatases"/>
    <property type="match status" value="1"/>
</dbReference>
<dbReference type="InterPro" id="IPR004843">
    <property type="entry name" value="Calcineurin-like_PHP"/>
</dbReference>
<dbReference type="AlphaFoldDB" id="A0A494X1Y6"/>
<dbReference type="GO" id="GO:0008803">
    <property type="term" value="F:bis(5'-nucleosyl)-tetraphosphatase (symmetrical) activity"/>
    <property type="evidence" value="ECO:0007669"/>
    <property type="project" value="TreeGrafter"/>
</dbReference>
<dbReference type="PANTHER" id="PTHR42850">
    <property type="entry name" value="METALLOPHOSPHOESTERASE"/>
    <property type="match status" value="1"/>
</dbReference>
<accession>A0A494X1Y6</accession>
<dbReference type="GO" id="GO:0110154">
    <property type="term" value="P:RNA decapping"/>
    <property type="evidence" value="ECO:0007669"/>
    <property type="project" value="TreeGrafter"/>
</dbReference>
<dbReference type="GO" id="GO:0005737">
    <property type="term" value="C:cytoplasm"/>
    <property type="evidence" value="ECO:0007669"/>
    <property type="project" value="TreeGrafter"/>
</dbReference>
<dbReference type="PANTHER" id="PTHR42850:SF4">
    <property type="entry name" value="ZINC-DEPENDENT ENDOPOLYPHOSPHATASE"/>
    <property type="match status" value="1"/>
</dbReference>
<evidence type="ECO:0000313" key="2">
    <source>
        <dbReference type="EMBL" id="RKP44748.1"/>
    </source>
</evidence>
<sequence>MFKSFPKNATGRDFVVGDIHGAYSRLEAAMARISFDASNDRLFSVGDLIDRGPESERVLEFLAQPWFHAVRGNHEAVAIDYARGEVSDEDQTQHGGSWFVGMPQLARTAYVDAFDVLPNGIEIDIGDELRVGIVHADCPLAHWDDFKARAGEGFDSRDREALLSASMWSRARVKHGDTTWVDGVAAVFVGHTPVKSVLELGNVVHIDTGAFLEGRPLTVIQLRPADGLVYQVAAQV</sequence>
<dbReference type="EMBL" id="RBZU01000019">
    <property type="protein sequence ID" value="RKP44748.1"/>
    <property type="molecule type" value="Genomic_DNA"/>
</dbReference>
<proteinExistence type="predicted"/>
<reference evidence="2 3" key="1">
    <citation type="submission" date="2018-10" db="EMBL/GenBank/DDBJ databases">
        <title>Robbsia sp. DHC34, isolated from soil.</title>
        <authorList>
            <person name="Gao Z.-H."/>
            <person name="Qiu L.-H."/>
        </authorList>
    </citation>
    <scope>NUCLEOTIDE SEQUENCE [LARGE SCALE GENOMIC DNA]</scope>
    <source>
        <strain evidence="2 3">DHC34</strain>
    </source>
</reference>
<protein>
    <submittedName>
        <fullName evidence="2">Serine/threonine protein phosphatase</fullName>
    </submittedName>
</protein>
<dbReference type="Proteomes" id="UP000270342">
    <property type="component" value="Unassembled WGS sequence"/>
</dbReference>
<organism evidence="2 3">
    <name type="scientific">Pararobbsia silviterrae</name>
    <dbReference type="NCBI Taxonomy" id="1792498"/>
    <lineage>
        <taxon>Bacteria</taxon>
        <taxon>Pseudomonadati</taxon>
        <taxon>Pseudomonadota</taxon>
        <taxon>Betaproteobacteria</taxon>
        <taxon>Burkholderiales</taxon>
        <taxon>Burkholderiaceae</taxon>
        <taxon>Pararobbsia</taxon>
    </lineage>
</organism>
<dbReference type="InterPro" id="IPR050126">
    <property type="entry name" value="Ap4A_hydrolase"/>
</dbReference>
<evidence type="ECO:0000259" key="1">
    <source>
        <dbReference type="PROSITE" id="PS00125"/>
    </source>
</evidence>
<dbReference type="OrthoDB" id="9807890at2"/>
<keyword evidence="3" id="KW-1185">Reference proteome</keyword>